<reference evidence="2 3" key="1">
    <citation type="submission" date="2016-12" db="EMBL/GenBank/DDBJ databases">
        <title>Genomic comparison of strains in the 'Actinomyces naeslundii' group.</title>
        <authorList>
            <person name="Mughal S.R."/>
            <person name="Do T."/>
            <person name="Gilbert S.C."/>
            <person name="Witherden E.A."/>
            <person name="Didelot X."/>
            <person name="Beighton D."/>
        </authorList>
    </citation>
    <scope>NUCLEOTIDE SEQUENCE [LARGE SCALE GENOMIC DNA]</scope>
    <source>
        <strain evidence="2 3">S64C</strain>
    </source>
</reference>
<dbReference type="Pfam" id="PF14423">
    <property type="entry name" value="Imm5"/>
    <property type="match status" value="1"/>
</dbReference>
<dbReference type="EMBL" id="MSGO01000011">
    <property type="protein sequence ID" value="OLL15406.1"/>
    <property type="molecule type" value="Genomic_DNA"/>
</dbReference>
<organism evidence="2 3">
    <name type="scientific">Actinomyces oris</name>
    <dbReference type="NCBI Taxonomy" id="544580"/>
    <lineage>
        <taxon>Bacteria</taxon>
        <taxon>Bacillati</taxon>
        <taxon>Actinomycetota</taxon>
        <taxon>Actinomycetes</taxon>
        <taxon>Actinomycetales</taxon>
        <taxon>Actinomycetaceae</taxon>
        <taxon>Actinomyces</taxon>
    </lineage>
</organism>
<dbReference type="AlphaFoldDB" id="A0A1Q8I2S4"/>
<proteinExistence type="predicted"/>
<gene>
    <name evidence="2" type="ORF">BKH32_03590</name>
</gene>
<dbReference type="InterPro" id="IPR025675">
    <property type="entry name" value="Imm5"/>
</dbReference>
<dbReference type="Proteomes" id="UP000185736">
    <property type="component" value="Unassembled WGS sequence"/>
</dbReference>
<feature type="domain" description="Immunity protein Imm5" evidence="1">
    <location>
        <begin position="11"/>
        <end position="197"/>
    </location>
</feature>
<evidence type="ECO:0000313" key="2">
    <source>
        <dbReference type="EMBL" id="OLL15406.1"/>
    </source>
</evidence>
<accession>A0A1Q8I2S4</accession>
<comment type="caution">
    <text evidence="2">The sequence shown here is derived from an EMBL/GenBank/DDBJ whole genome shotgun (WGS) entry which is preliminary data.</text>
</comment>
<evidence type="ECO:0000313" key="3">
    <source>
        <dbReference type="Proteomes" id="UP000185736"/>
    </source>
</evidence>
<evidence type="ECO:0000259" key="1">
    <source>
        <dbReference type="Pfam" id="PF14423"/>
    </source>
</evidence>
<protein>
    <recommendedName>
        <fullName evidence="1">Immunity protein Imm5 domain-containing protein</fullName>
    </recommendedName>
</protein>
<sequence length="202" mass="22663">MIDVKALATQITHAQAEVGGDSKGILSIGTRMRLWEAMIDAHQTGASYRRRTYLDMLCVRKVLYIWEQAFRGRPDINEMLSLAVSLAENQVDTDDAKRSAFHFFQSLGDEATNPENDKAIFAANAAQHMVISACHRDPYYVIDEELEDDDELLPDSLDCSYACARAVAGGMNWRPADEVDVEAPRAFWMRYLNNAIPSVLDS</sequence>
<name>A0A1Q8I2S4_9ACTO</name>
<dbReference type="RefSeq" id="WP_075248663.1">
    <property type="nucleotide sequence ID" value="NZ_MSGO01000011.1"/>
</dbReference>